<gene>
    <name evidence="1" type="ORF">NE237_023463</name>
</gene>
<reference evidence="1" key="1">
    <citation type="journal article" date="2023" name="Plant J.">
        <title>The genome of the king protea, Protea cynaroides.</title>
        <authorList>
            <person name="Chang J."/>
            <person name="Duong T.A."/>
            <person name="Schoeman C."/>
            <person name="Ma X."/>
            <person name="Roodt D."/>
            <person name="Barker N."/>
            <person name="Li Z."/>
            <person name="Van de Peer Y."/>
            <person name="Mizrachi E."/>
        </authorList>
    </citation>
    <scope>NUCLEOTIDE SEQUENCE</scope>
    <source>
        <tissue evidence="1">Young leaves</tissue>
    </source>
</reference>
<keyword evidence="2" id="KW-1185">Reference proteome</keyword>
<dbReference type="EMBL" id="JAMYWD010000008">
    <property type="protein sequence ID" value="KAJ4963524.1"/>
    <property type="molecule type" value="Genomic_DNA"/>
</dbReference>
<sequence length="122" mass="13349">MVARDGSLFASPEVPRCSMMSVARPRISSEVLTKQGLSIPTDQVNTHGGRWLGGHSGLEFPSTTVPENHANPNGGMLVLQSEMQGVSFSLLKAYGNWFWILQGSGEMSNGSGFCRYYLLRRI</sequence>
<accession>A0A9Q0HCY3</accession>
<protein>
    <submittedName>
        <fullName evidence="1">Uncharacterized protein</fullName>
    </submittedName>
</protein>
<evidence type="ECO:0000313" key="1">
    <source>
        <dbReference type="EMBL" id="KAJ4963524.1"/>
    </source>
</evidence>
<organism evidence="1 2">
    <name type="scientific">Protea cynaroides</name>
    <dbReference type="NCBI Taxonomy" id="273540"/>
    <lineage>
        <taxon>Eukaryota</taxon>
        <taxon>Viridiplantae</taxon>
        <taxon>Streptophyta</taxon>
        <taxon>Embryophyta</taxon>
        <taxon>Tracheophyta</taxon>
        <taxon>Spermatophyta</taxon>
        <taxon>Magnoliopsida</taxon>
        <taxon>Proteales</taxon>
        <taxon>Proteaceae</taxon>
        <taxon>Protea</taxon>
    </lineage>
</organism>
<dbReference type="Proteomes" id="UP001141806">
    <property type="component" value="Unassembled WGS sequence"/>
</dbReference>
<proteinExistence type="predicted"/>
<evidence type="ECO:0000313" key="2">
    <source>
        <dbReference type="Proteomes" id="UP001141806"/>
    </source>
</evidence>
<dbReference type="AlphaFoldDB" id="A0A9Q0HCY3"/>
<name>A0A9Q0HCY3_9MAGN</name>
<comment type="caution">
    <text evidence="1">The sequence shown here is derived from an EMBL/GenBank/DDBJ whole genome shotgun (WGS) entry which is preliminary data.</text>
</comment>